<keyword evidence="2" id="KW-0436">Ligase</keyword>
<evidence type="ECO:0000313" key="6">
    <source>
        <dbReference type="Proteomes" id="UP000325433"/>
    </source>
</evidence>
<comment type="similarity">
    <text evidence="1">Belongs to the ATP-dependent AMP-binding enzyme family.</text>
</comment>
<dbReference type="Gene3D" id="3.40.50.12780">
    <property type="entry name" value="N-terminal domain of ligase-like"/>
    <property type="match status" value="1"/>
</dbReference>
<dbReference type="InterPro" id="IPR001031">
    <property type="entry name" value="Thioesterase"/>
</dbReference>
<feature type="compositionally biased region" description="Basic and acidic residues" evidence="3">
    <location>
        <begin position="245"/>
        <end position="255"/>
    </location>
</feature>
<accession>A0A5N6W9Z7</accession>
<organism evidence="5 6">
    <name type="scientific">Aspergillus transmontanensis</name>
    <dbReference type="NCBI Taxonomy" id="1034304"/>
    <lineage>
        <taxon>Eukaryota</taxon>
        <taxon>Fungi</taxon>
        <taxon>Dikarya</taxon>
        <taxon>Ascomycota</taxon>
        <taxon>Pezizomycotina</taxon>
        <taxon>Eurotiomycetes</taxon>
        <taxon>Eurotiomycetidae</taxon>
        <taxon>Eurotiales</taxon>
        <taxon>Aspergillaceae</taxon>
        <taxon>Aspergillus</taxon>
        <taxon>Aspergillus subgen. Circumdati</taxon>
    </lineage>
</organism>
<dbReference type="GO" id="GO:0031956">
    <property type="term" value="F:medium-chain fatty acid-CoA ligase activity"/>
    <property type="evidence" value="ECO:0007669"/>
    <property type="project" value="TreeGrafter"/>
</dbReference>
<dbReference type="AlphaFoldDB" id="A0A5N6W9Z7"/>
<dbReference type="PANTHER" id="PTHR43201">
    <property type="entry name" value="ACYL-COA SYNTHETASE"/>
    <property type="match status" value="1"/>
</dbReference>
<protein>
    <recommendedName>
        <fullName evidence="4">Thioesterase domain-containing protein</fullName>
    </recommendedName>
</protein>
<evidence type="ECO:0000256" key="1">
    <source>
        <dbReference type="ARBA" id="ARBA00006432"/>
    </source>
</evidence>
<dbReference type="InterPro" id="IPR029058">
    <property type="entry name" value="AB_hydrolase_fold"/>
</dbReference>
<evidence type="ECO:0000256" key="3">
    <source>
        <dbReference type="SAM" id="MobiDB-lite"/>
    </source>
</evidence>
<dbReference type="EMBL" id="ML738301">
    <property type="protein sequence ID" value="KAE8317624.1"/>
    <property type="molecule type" value="Genomic_DNA"/>
</dbReference>
<proteinExistence type="inferred from homology"/>
<dbReference type="SUPFAM" id="SSF53474">
    <property type="entry name" value="alpha/beta-Hydrolases"/>
    <property type="match status" value="1"/>
</dbReference>
<dbReference type="Gene3D" id="3.40.50.1820">
    <property type="entry name" value="alpha/beta hydrolase"/>
    <property type="match status" value="1"/>
</dbReference>
<name>A0A5N6W9Z7_9EURO</name>
<keyword evidence="6" id="KW-1185">Reference proteome</keyword>
<dbReference type="Proteomes" id="UP000325433">
    <property type="component" value="Unassembled WGS sequence"/>
</dbReference>
<sequence>MTETCAGSIFNTKCLTYDKERSLEFTSVSACMPDIKMRITNGSNSEIAPADVVGNLEISGPVVFKSYFNNPTATEESFSSDGWFKTGDKGSIDEIGYLTLQGRAKEVLIINSVKYNPHEIETALDESKIPGLTPSFDCCFSYFTRTRGFNESKQPFQTIAEIVSTYHAAIKKKQPAGPYALTGYLYSSMLISEVGKILESNGDKLDWKECLLHLSYFLDLATEAHARKLAAELQGANREQPMTKAMEDADQDRLFEPALSPEARNK</sequence>
<evidence type="ECO:0000256" key="2">
    <source>
        <dbReference type="ARBA" id="ARBA00022598"/>
    </source>
</evidence>
<dbReference type="Pfam" id="PF00975">
    <property type="entry name" value="Thioesterase"/>
    <property type="match status" value="1"/>
</dbReference>
<dbReference type="SUPFAM" id="SSF56801">
    <property type="entry name" value="Acetyl-CoA synthetase-like"/>
    <property type="match status" value="1"/>
</dbReference>
<feature type="domain" description="Thioesterase" evidence="4">
    <location>
        <begin position="143"/>
        <end position="203"/>
    </location>
</feature>
<feature type="region of interest" description="Disordered" evidence="3">
    <location>
        <begin position="234"/>
        <end position="266"/>
    </location>
</feature>
<dbReference type="InterPro" id="IPR042099">
    <property type="entry name" value="ANL_N_sf"/>
</dbReference>
<dbReference type="GO" id="GO:0006631">
    <property type="term" value="P:fatty acid metabolic process"/>
    <property type="evidence" value="ECO:0007669"/>
    <property type="project" value="TreeGrafter"/>
</dbReference>
<evidence type="ECO:0000313" key="5">
    <source>
        <dbReference type="EMBL" id="KAE8317624.1"/>
    </source>
</evidence>
<dbReference type="PANTHER" id="PTHR43201:SF5">
    <property type="entry name" value="MEDIUM-CHAIN ACYL-COA LIGASE ACSF2, MITOCHONDRIAL"/>
    <property type="match status" value="1"/>
</dbReference>
<gene>
    <name evidence="5" type="ORF">BDV41DRAFT_572904</name>
</gene>
<reference evidence="6" key="1">
    <citation type="submission" date="2019-04" db="EMBL/GenBank/DDBJ databases">
        <title>Friends and foes A comparative genomics studyof 23 Aspergillus species from section Flavi.</title>
        <authorList>
            <consortium name="DOE Joint Genome Institute"/>
            <person name="Kjaerbolling I."/>
            <person name="Vesth T."/>
            <person name="Frisvad J.C."/>
            <person name="Nybo J.L."/>
            <person name="Theobald S."/>
            <person name="Kildgaard S."/>
            <person name="Isbrandt T."/>
            <person name="Kuo A."/>
            <person name="Sato A."/>
            <person name="Lyhne E.K."/>
            <person name="Kogle M.E."/>
            <person name="Wiebenga A."/>
            <person name="Kun R.S."/>
            <person name="Lubbers R.J."/>
            <person name="Makela M.R."/>
            <person name="Barry K."/>
            <person name="Chovatia M."/>
            <person name="Clum A."/>
            <person name="Daum C."/>
            <person name="Haridas S."/>
            <person name="He G."/>
            <person name="LaButti K."/>
            <person name="Lipzen A."/>
            <person name="Mondo S."/>
            <person name="Riley R."/>
            <person name="Salamov A."/>
            <person name="Simmons B.A."/>
            <person name="Magnuson J.K."/>
            <person name="Henrissat B."/>
            <person name="Mortensen U.H."/>
            <person name="Larsen T.O."/>
            <person name="Devries R.P."/>
            <person name="Grigoriev I.V."/>
            <person name="Machida M."/>
            <person name="Baker S.E."/>
            <person name="Andersen M.R."/>
        </authorList>
    </citation>
    <scope>NUCLEOTIDE SEQUENCE [LARGE SCALE GENOMIC DNA]</scope>
    <source>
        <strain evidence="6">CBS 130015</strain>
    </source>
</reference>
<evidence type="ECO:0000259" key="4">
    <source>
        <dbReference type="Pfam" id="PF00975"/>
    </source>
</evidence>